<name>A0A6A2ZFK6_HIBSY</name>
<dbReference type="GO" id="GO:0046983">
    <property type="term" value="F:protein dimerization activity"/>
    <property type="evidence" value="ECO:0007669"/>
    <property type="project" value="InterPro"/>
</dbReference>
<dbReference type="GO" id="GO:0003677">
    <property type="term" value="F:DNA binding"/>
    <property type="evidence" value="ECO:0007669"/>
    <property type="project" value="UniProtKB-KW"/>
</dbReference>
<evidence type="ECO:0000256" key="4">
    <source>
        <dbReference type="ARBA" id="ARBA00023163"/>
    </source>
</evidence>
<evidence type="ECO:0000313" key="7">
    <source>
        <dbReference type="Proteomes" id="UP000436088"/>
    </source>
</evidence>
<evidence type="ECO:0000313" key="6">
    <source>
        <dbReference type="EMBL" id="KAE8690473.1"/>
    </source>
</evidence>
<dbReference type="InterPro" id="IPR045843">
    <property type="entry name" value="IND-like"/>
</dbReference>
<dbReference type="AlphaFoldDB" id="A0A6A2ZFK6"/>
<proteinExistence type="predicted"/>
<gene>
    <name evidence="6" type="ORF">F3Y22_tig00110895pilonHSYRG00539</name>
</gene>
<protein>
    <recommendedName>
        <fullName evidence="8">BHLH domain-containing protein</fullName>
    </recommendedName>
</protein>
<evidence type="ECO:0000256" key="3">
    <source>
        <dbReference type="ARBA" id="ARBA00023125"/>
    </source>
</evidence>
<reference evidence="6" key="1">
    <citation type="submission" date="2019-09" db="EMBL/GenBank/DDBJ databases">
        <title>Draft genome information of white flower Hibiscus syriacus.</title>
        <authorList>
            <person name="Kim Y.-M."/>
        </authorList>
    </citation>
    <scope>NUCLEOTIDE SEQUENCE [LARGE SCALE GENOMIC DNA]</scope>
    <source>
        <strain evidence="6">YM2019G1</strain>
    </source>
</reference>
<keyword evidence="7" id="KW-1185">Reference proteome</keyword>
<dbReference type="InterPro" id="IPR036638">
    <property type="entry name" value="HLH_DNA-bd_sf"/>
</dbReference>
<dbReference type="GO" id="GO:0005634">
    <property type="term" value="C:nucleus"/>
    <property type="evidence" value="ECO:0007669"/>
    <property type="project" value="UniProtKB-SubCell"/>
</dbReference>
<evidence type="ECO:0000256" key="5">
    <source>
        <dbReference type="ARBA" id="ARBA00023242"/>
    </source>
</evidence>
<sequence>MKDIQFKAQLHGEGVSQFHSEPISTSRRKILDSKQYKLGFELHDEGYSSQGSTSQRRGHPQFQLHDEGYRANSRLDFNFTTKDIQFKAQLHGKGASQFHSEPILTSRRRILDSKQYKLGFQLHDEGYSSQGSTSQRMGHPWIRLYKVGKSIGTFDSENGMIGTNEKVKREELGKLVPGGSKMNTAEMLQSAFKYVKYLQTQLGILQLMDSSFPKLRTEADSQLVKTEDDIKCNLDAFEFSNHALLDSYIVPYDPLISFTYENLSSYSCSKRQKLIKDQYCSDMMPGVFDGVALSRFPVLEDQRSMNQFNCNTISDETCVSVQSIAARERREGHEI</sequence>
<comment type="caution">
    <text evidence="6">The sequence shown here is derived from an EMBL/GenBank/DDBJ whole genome shotgun (WGS) entry which is preliminary data.</text>
</comment>
<evidence type="ECO:0000256" key="2">
    <source>
        <dbReference type="ARBA" id="ARBA00023015"/>
    </source>
</evidence>
<comment type="subcellular location">
    <subcellularLocation>
        <location evidence="1">Nucleus</location>
    </subcellularLocation>
</comment>
<dbReference type="PANTHER" id="PTHR45914:SF24">
    <property type="entry name" value="BHLH DOMAIN-CONTAINING PROTEIN"/>
    <property type="match status" value="1"/>
</dbReference>
<keyword evidence="5" id="KW-0539">Nucleus</keyword>
<keyword evidence="4" id="KW-0804">Transcription</keyword>
<dbReference type="GO" id="GO:0003700">
    <property type="term" value="F:DNA-binding transcription factor activity"/>
    <property type="evidence" value="ECO:0007669"/>
    <property type="project" value="InterPro"/>
</dbReference>
<organism evidence="6 7">
    <name type="scientific">Hibiscus syriacus</name>
    <name type="common">Rose of Sharon</name>
    <dbReference type="NCBI Taxonomy" id="106335"/>
    <lineage>
        <taxon>Eukaryota</taxon>
        <taxon>Viridiplantae</taxon>
        <taxon>Streptophyta</taxon>
        <taxon>Embryophyta</taxon>
        <taxon>Tracheophyta</taxon>
        <taxon>Spermatophyta</taxon>
        <taxon>Magnoliopsida</taxon>
        <taxon>eudicotyledons</taxon>
        <taxon>Gunneridae</taxon>
        <taxon>Pentapetalae</taxon>
        <taxon>rosids</taxon>
        <taxon>malvids</taxon>
        <taxon>Malvales</taxon>
        <taxon>Malvaceae</taxon>
        <taxon>Malvoideae</taxon>
        <taxon>Hibiscus</taxon>
    </lineage>
</organism>
<accession>A0A6A2ZFK6</accession>
<evidence type="ECO:0008006" key="8">
    <source>
        <dbReference type="Google" id="ProtNLM"/>
    </source>
</evidence>
<dbReference type="SUPFAM" id="SSF47459">
    <property type="entry name" value="HLH, helix-loop-helix DNA-binding domain"/>
    <property type="match status" value="1"/>
</dbReference>
<dbReference type="PANTHER" id="PTHR45914">
    <property type="entry name" value="TRANSCRIPTION FACTOR HEC3-RELATED"/>
    <property type="match status" value="1"/>
</dbReference>
<keyword evidence="3" id="KW-0238">DNA-binding</keyword>
<dbReference type="EMBL" id="VEPZ02001152">
    <property type="protein sequence ID" value="KAE8690473.1"/>
    <property type="molecule type" value="Genomic_DNA"/>
</dbReference>
<keyword evidence="2" id="KW-0805">Transcription regulation</keyword>
<evidence type="ECO:0000256" key="1">
    <source>
        <dbReference type="ARBA" id="ARBA00004123"/>
    </source>
</evidence>
<dbReference type="Proteomes" id="UP000436088">
    <property type="component" value="Unassembled WGS sequence"/>
</dbReference>